<evidence type="ECO:0000259" key="5">
    <source>
        <dbReference type="PROSITE" id="PS50949"/>
    </source>
</evidence>
<dbReference type="InterPro" id="IPR008920">
    <property type="entry name" value="TF_FadR/GntR_C"/>
</dbReference>
<evidence type="ECO:0000313" key="7">
    <source>
        <dbReference type="Proteomes" id="UP000017837"/>
    </source>
</evidence>
<feature type="region of interest" description="Disordered" evidence="4">
    <location>
        <begin position="1"/>
        <end position="24"/>
    </location>
</feature>
<evidence type="ECO:0000256" key="3">
    <source>
        <dbReference type="ARBA" id="ARBA00023163"/>
    </source>
</evidence>
<organism evidence="6 7">
    <name type="scientific">Asticcacaulis benevestitus DSM 16100 = ATCC BAA-896</name>
    <dbReference type="NCBI Taxonomy" id="1121022"/>
    <lineage>
        <taxon>Bacteria</taxon>
        <taxon>Pseudomonadati</taxon>
        <taxon>Pseudomonadota</taxon>
        <taxon>Alphaproteobacteria</taxon>
        <taxon>Caulobacterales</taxon>
        <taxon>Caulobacteraceae</taxon>
        <taxon>Asticcacaulis</taxon>
    </lineage>
</organism>
<accession>V4Q9K2</accession>
<evidence type="ECO:0000256" key="2">
    <source>
        <dbReference type="ARBA" id="ARBA00023125"/>
    </source>
</evidence>
<sequence>MRKPIPASASTSATDPKSTGSRLKISPARALRGDVQHNAATHGHTMYQGRLHGALAHRLGVDILRGTFKSGEILPNEIESSSKLDISRSAYREAIRILAAKGMVESRPKTGTRVTERERWNLLDPEVLGWMFETEPSQDFIKSLFELRLITEPAAAELAATRRTEAQIEQMRSALEIMKRETLQSETGRRADLDFHHALIQATCNEALASLSSSIEAAVSWTTRYKARHNALTRDPVPDHERVFEAIERRDASGARWCMESLIRMAHEDTQRTFSQ</sequence>
<comment type="caution">
    <text evidence="6">The sequence shown here is derived from an EMBL/GenBank/DDBJ whole genome shotgun (WGS) entry which is preliminary data.</text>
</comment>
<dbReference type="InterPro" id="IPR036390">
    <property type="entry name" value="WH_DNA-bd_sf"/>
</dbReference>
<dbReference type="SMART" id="SM00345">
    <property type="entry name" value="HTH_GNTR"/>
    <property type="match status" value="1"/>
</dbReference>
<dbReference type="PATRIC" id="fig|1121022.4.peg.39"/>
<dbReference type="InterPro" id="IPR036388">
    <property type="entry name" value="WH-like_DNA-bd_sf"/>
</dbReference>
<keyword evidence="7" id="KW-1185">Reference proteome</keyword>
<dbReference type="STRING" id="1121022.GCA_000376105_01568"/>
<dbReference type="PANTHER" id="PTHR43537:SF44">
    <property type="entry name" value="GNTR FAMILY REGULATORY PROTEIN"/>
    <property type="match status" value="1"/>
</dbReference>
<evidence type="ECO:0000256" key="4">
    <source>
        <dbReference type="SAM" id="MobiDB-lite"/>
    </source>
</evidence>
<dbReference type="PROSITE" id="PS50949">
    <property type="entry name" value="HTH_GNTR"/>
    <property type="match status" value="1"/>
</dbReference>
<dbReference type="SMART" id="SM00895">
    <property type="entry name" value="FCD"/>
    <property type="match status" value="1"/>
</dbReference>
<dbReference type="EMBL" id="AWGB01000001">
    <property type="protein sequence ID" value="ESQ94545.1"/>
    <property type="molecule type" value="Genomic_DNA"/>
</dbReference>
<feature type="domain" description="HTH gntR-type" evidence="5">
    <location>
        <begin position="49"/>
        <end position="117"/>
    </location>
</feature>
<protein>
    <recommendedName>
        <fullName evidence="5">HTH gntR-type domain-containing protein</fullName>
    </recommendedName>
</protein>
<evidence type="ECO:0000256" key="1">
    <source>
        <dbReference type="ARBA" id="ARBA00023015"/>
    </source>
</evidence>
<dbReference type="RefSeq" id="WP_018081236.1">
    <property type="nucleotide sequence ID" value="NZ_AQWM01000004.1"/>
</dbReference>
<dbReference type="Proteomes" id="UP000017837">
    <property type="component" value="Unassembled WGS sequence"/>
</dbReference>
<dbReference type="InterPro" id="IPR011711">
    <property type="entry name" value="GntR_C"/>
</dbReference>
<keyword evidence="1" id="KW-0805">Transcription regulation</keyword>
<dbReference type="Pfam" id="PF00392">
    <property type="entry name" value="GntR"/>
    <property type="match status" value="1"/>
</dbReference>
<reference evidence="6 7" key="1">
    <citation type="journal article" date="2014" name="Nature">
        <title>Sequential evolution of bacterial morphology by co-option of a developmental regulator.</title>
        <authorList>
            <person name="Jiang C."/>
            <person name="Brown P.J."/>
            <person name="Ducret A."/>
            <person name="Brun Y.V."/>
        </authorList>
    </citation>
    <scope>NUCLEOTIDE SEQUENCE [LARGE SCALE GENOMIC DNA]</scope>
    <source>
        <strain evidence="6 7">DSM 16100</strain>
    </source>
</reference>
<dbReference type="PRINTS" id="PR00035">
    <property type="entry name" value="HTHGNTR"/>
</dbReference>
<dbReference type="CDD" id="cd07377">
    <property type="entry name" value="WHTH_GntR"/>
    <property type="match status" value="1"/>
</dbReference>
<dbReference type="Gene3D" id="1.10.10.10">
    <property type="entry name" value="Winged helix-like DNA-binding domain superfamily/Winged helix DNA-binding domain"/>
    <property type="match status" value="1"/>
</dbReference>
<keyword evidence="3" id="KW-0804">Transcription</keyword>
<evidence type="ECO:0000313" key="6">
    <source>
        <dbReference type="EMBL" id="ESQ94545.1"/>
    </source>
</evidence>
<dbReference type="PANTHER" id="PTHR43537">
    <property type="entry name" value="TRANSCRIPTIONAL REGULATOR, GNTR FAMILY"/>
    <property type="match status" value="1"/>
</dbReference>
<dbReference type="GO" id="GO:0003700">
    <property type="term" value="F:DNA-binding transcription factor activity"/>
    <property type="evidence" value="ECO:0007669"/>
    <property type="project" value="InterPro"/>
</dbReference>
<dbReference type="Gene3D" id="1.20.120.530">
    <property type="entry name" value="GntR ligand-binding domain-like"/>
    <property type="match status" value="1"/>
</dbReference>
<dbReference type="Pfam" id="PF07729">
    <property type="entry name" value="FCD"/>
    <property type="match status" value="1"/>
</dbReference>
<dbReference type="SUPFAM" id="SSF48008">
    <property type="entry name" value="GntR ligand-binding domain-like"/>
    <property type="match status" value="1"/>
</dbReference>
<proteinExistence type="predicted"/>
<dbReference type="AlphaFoldDB" id="V4Q9K2"/>
<dbReference type="SUPFAM" id="SSF46785">
    <property type="entry name" value="Winged helix' DNA-binding domain"/>
    <property type="match status" value="1"/>
</dbReference>
<dbReference type="InterPro" id="IPR000524">
    <property type="entry name" value="Tscrpt_reg_HTH_GntR"/>
</dbReference>
<dbReference type="eggNOG" id="COG2186">
    <property type="taxonomic scope" value="Bacteria"/>
</dbReference>
<dbReference type="GO" id="GO:0003677">
    <property type="term" value="F:DNA binding"/>
    <property type="evidence" value="ECO:0007669"/>
    <property type="project" value="UniProtKB-KW"/>
</dbReference>
<name>V4Q9K2_9CAUL</name>
<gene>
    <name evidence="6" type="ORF">ABENE_00190</name>
</gene>
<feature type="compositionally biased region" description="Polar residues" evidence="4">
    <location>
        <begin position="8"/>
        <end position="21"/>
    </location>
</feature>
<keyword evidence="2" id="KW-0238">DNA-binding</keyword>